<dbReference type="KEGG" id="rjg:CCGE525_03910"/>
<dbReference type="EMBL" id="CP032694">
    <property type="protein sequence ID" value="AYG58054.1"/>
    <property type="molecule type" value="Genomic_DNA"/>
</dbReference>
<dbReference type="InterPro" id="IPR050171">
    <property type="entry name" value="MFS_Transporters"/>
</dbReference>
<feature type="transmembrane region" description="Helical" evidence="7">
    <location>
        <begin position="376"/>
        <end position="392"/>
    </location>
</feature>
<dbReference type="GO" id="GO:0022857">
    <property type="term" value="F:transmembrane transporter activity"/>
    <property type="evidence" value="ECO:0007669"/>
    <property type="project" value="InterPro"/>
</dbReference>
<name>A0A387FPC7_9HYPH</name>
<sequence length="427" mass="43732">MTTIESTANSPQPPGRRLAPLFHAVTSATFFAASSAPTPLYRIYQQVFAFSPVLITLIFAVYAFALLISLLIVGSISDHLGRRPVIFTSLLLNMVAMALFLTADGPNWLIAARIVQGFATGAAAASIGAALVDLDPAKGSVTNSIAPLIGMAVGALGTSALVQFAPAPTFLVYAVVLILLVVQATVIWATPETTRRRAGLIASLKPEVAIPPQVRRTLLALTPINVAVWALGGFYLSLVPSLISATTGSTAPLVGGSVVAALTISGAASVFLLRKKPAVITLTFGISTMTLGILAVVAGVHLAEVPILIAGTLIAGAGFGANFLGAVHSIMPLAKPDERAGLLSAFYIQSYLAFSLPAILAGFLSKAIGFTATTDIYAAAILVLVGSGVMALRAGREKVAVSAGAYNCGLSPNSAKPLPSMAKGTDV</sequence>
<feature type="transmembrane region" description="Helical" evidence="7">
    <location>
        <begin position="307"/>
        <end position="330"/>
    </location>
</feature>
<comment type="subcellular location">
    <subcellularLocation>
        <location evidence="1">Cell membrane</location>
        <topology evidence="1">Multi-pass membrane protein</topology>
    </subcellularLocation>
</comment>
<dbReference type="PANTHER" id="PTHR23517:SF3">
    <property type="entry name" value="INTEGRAL MEMBRANE TRANSPORT PROTEIN"/>
    <property type="match status" value="1"/>
</dbReference>
<dbReference type="PANTHER" id="PTHR23517">
    <property type="entry name" value="RESISTANCE PROTEIN MDTM, PUTATIVE-RELATED-RELATED"/>
    <property type="match status" value="1"/>
</dbReference>
<keyword evidence="2" id="KW-0813">Transport</keyword>
<accession>A0A387FPC7</accession>
<evidence type="ECO:0000256" key="6">
    <source>
        <dbReference type="ARBA" id="ARBA00023136"/>
    </source>
</evidence>
<evidence type="ECO:0000256" key="4">
    <source>
        <dbReference type="ARBA" id="ARBA00022692"/>
    </source>
</evidence>
<evidence type="ECO:0000313" key="9">
    <source>
        <dbReference type="EMBL" id="AYG58054.1"/>
    </source>
</evidence>
<keyword evidence="10" id="KW-1185">Reference proteome</keyword>
<dbReference type="Pfam" id="PF07690">
    <property type="entry name" value="MFS_1"/>
    <property type="match status" value="1"/>
</dbReference>
<feature type="transmembrane region" description="Helical" evidence="7">
    <location>
        <begin position="342"/>
        <end position="364"/>
    </location>
</feature>
<reference evidence="9 10" key="1">
    <citation type="submission" date="2018-10" db="EMBL/GenBank/DDBJ databases">
        <title>Rhizobium etli, R. leguminosarum and a new Rhizobium genospecies from Phaseolus dumosus.</title>
        <authorList>
            <person name="Ramirez-Puebla S.T."/>
            <person name="Rogel-Hernandez M.A."/>
            <person name="Guerrero G."/>
            <person name="Ormeno-Orrillo E."/>
            <person name="Martinez-Romero J.C."/>
            <person name="Negrete-Yankelevich S."/>
            <person name="Martinez-Romero E."/>
        </authorList>
    </citation>
    <scope>NUCLEOTIDE SEQUENCE [LARGE SCALE GENOMIC DNA]</scope>
    <source>
        <strain evidence="9 10">CCGE525</strain>
    </source>
</reference>
<dbReference type="Proteomes" id="UP000282195">
    <property type="component" value="Chromosome"/>
</dbReference>
<feature type="transmembrane region" description="Helical" evidence="7">
    <location>
        <begin position="144"/>
        <end position="164"/>
    </location>
</feature>
<keyword evidence="6 7" id="KW-0472">Membrane</keyword>
<dbReference type="InterPro" id="IPR020846">
    <property type="entry name" value="MFS_dom"/>
</dbReference>
<feature type="transmembrane region" description="Helical" evidence="7">
    <location>
        <begin position="170"/>
        <end position="189"/>
    </location>
</feature>
<evidence type="ECO:0000256" key="1">
    <source>
        <dbReference type="ARBA" id="ARBA00004651"/>
    </source>
</evidence>
<feature type="transmembrane region" description="Helical" evidence="7">
    <location>
        <begin position="279"/>
        <end position="301"/>
    </location>
</feature>
<dbReference type="GO" id="GO:0005886">
    <property type="term" value="C:plasma membrane"/>
    <property type="evidence" value="ECO:0007669"/>
    <property type="project" value="UniProtKB-SubCell"/>
</dbReference>
<protein>
    <submittedName>
        <fullName evidence="9">MFS transporter</fullName>
    </submittedName>
</protein>
<feature type="transmembrane region" description="Helical" evidence="7">
    <location>
        <begin position="21"/>
        <end position="41"/>
    </location>
</feature>
<evidence type="ECO:0000256" key="7">
    <source>
        <dbReference type="SAM" id="Phobius"/>
    </source>
</evidence>
<keyword evidence="5 7" id="KW-1133">Transmembrane helix</keyword>
<dbReference type="PROSITE" id="PS50850">
    <property type="entry name" value="MFS"/>
    <property type="match status" value="1"/>
</dbReference>
<evidence type="ECO:0000313" key="10">
    <source>
        <dbReference type="Proteomes" id="UP000282195"/>
    </source>
</evidence>
<feature type="transmembrane region" description="Helical" evidence="7">
    <location>
        <begin position="250"/>
        <end position="272"/>
    </location>
</feature>
<dbReference type="InterPro" id="IPR011701">
    <property type="entry name" value="MFS"/>
</dbReference>
<dbReference type="Gene3D" id="1.20.1250.20">
    <property type="entry name" value="MFS general substrate transporter like domains"/>
    <property type="match status" value="1"/>
</dbReference>
<dbReference type="InterPro" id="IPR036259">
    <property type="entry name" value="MFS_trans_sf"/>
</dbReference>
<evidence type="ECO:0000256" key="2">
    <source>
        <dbReference type="ARBA" id="ARBA00022448"/>
    </source>
</evidence>
<feature type="domain" description="Major facilitator superfamily (MFS) profile" evidence="8">
    <location>
        <begin position="1"/>
        <end position="427"/>
    </location>
</feature>
<organism evidence="9 10">
    <name type="scientific">Rhizobium jaguaris</name>
    <dbReference type="NCBI Taxonomy" id="1312183"/>
    <lineage>
        <taxon>Bacteria</taxon>
        <taxon>Pseudomonadati</taxon>
        <taxon>Pseudomonadota</taxon>
        <taxon>Alphaproteobacteria</taxon>
        <taxon>Hyphomicrobiales</taxon>
        <taxon>Rhizobiaceae</taxon>
        <taxon>Rhizobium/Agrobacterium group</taxon>
        <taxon>Rhizobium</taxon>
    </lineage>
</organism>
<keyword evidence="3" id="KW-1003">Cell membrane</keyword>
<evidence type="ECO:0000256" key="5">
    <source>
        <dbReference type="ARBA" id="ARBA00022989"/>
    </source>
</evidence>
<feature type="transmembrane region" description="Helical" evidence="7">
    <location>
        <begin position="47"/>
        <end position="73"/>
    </location>
</feature>
<dbReference type="OrthoDB" id="7283458at2"/>
<evidence type="ECO:0000259" key="8">
    <source>
        <dbReference type="PROSITE" id="PS50850"/>
    </source>
</evidence>
<feature type="transmembrane region" description="Helical" evidence="7">
    <location>
        <begin position="85"/>
        <end position="103"/>
    </location>
</feature>
<dbReference type="SUPFAM" id="SSF103473">
    <property type="entry name" value="MFS general substrate transporter"/>
    <property type="match status" value="1"/>
</dbReference>
<gene>
    <name evidence="9" type="ORF">CCGE525_03910</name>
</gene>
<keyword evidence="4 7" id="KW-0812">Transmembrane</keyword>
<feature type="transmembrane region" description="Helical" evidence="7">
    <location>
        <begin position="109"/>
        <end position="132"/>
    </location>
</feature>
<dbReference type="AlphaFoldDB" id="A0A387FPC7"/>
<proteinExistence type="predicted"/>
<evidence type="ECO:0000256" key="3">
    <source>
        <dbReference type="ARBA" id="ARBA00022475"/>
    </source>
</evidence>
<dbReference type="RefSeq" id="WP_120703138.1">
    <property type="nucleotide sequence ID" value="NZ_CP032694.1"/>
</dbReference>
<feature type="transmembrane region" description="Helical" evidence="7">
    <location>
        <begin position="218"/>
        <end position="238"/>
    </location>
</feature>